<name>A0AA48L1Z9_9TREE</name>
<dbReference type="EC" id="3.4.19.12" evidence="3"/>
<keyword evidence="6 12" id="KW-0378">Hydrolase</keyword>
<evidence type="ECO:0000256" key="6">
    <source>
        <dbReference type="ARBA" id="ARBA00022801"/>
    </source>
</evidence>
<evidence type="ECO:0000313" key="16">
    <source>
        <dbReference type="Proteomes" id="UP001233271"/>
    </source>
</evidence>
<dbReference type="InterPro" id="IPR006155">
    <property type="entry name" value="Josephin"/>
</dbReference>
<sequence length="434" mass="47676">MDLVPFIFHERQEPGSQLCAQHCLNNLLQQSVYSEFDLADVARKLDDQENAARYAGHPEASSYNYDDTGFFSISVLEKAMQVWDLTLVRWRGEAMRPYQDEPEEQAAFVLNLDSHWFAIRRFGCYTRWYNLNSFLERPEWISPMYLHMVLKQAEDEGYSVFVIRRAGEGAGQDASVDPGEAHGWGDGGVGEFPESAADQIALELGEVSSRSGAGGDDRGGSPINHFPSLQADPSDTSPHRDPELASGAGSGRRRRRQEDLTSDGVEEQDLLPGSYTGSGSRTPQPSRSYVEVAASGAPGDEGEELDNDIPSSSYAGLNLDALNYGMYGGVTDFQFNNRSYDDEDEALQAALRASMEDVPDGYVMPELTPLNAVPPPRPSAEQPDPPAAAPEAPSPAPAPSETHEDSIMDDTDDDEPAHEPSPEELRRARLARFQ</sequence>
<keyword evidence="10" id="KW-0539">Nucleus</keyword>
<dbReference type="AlphaFoldDB" id="A0AA48L1Z9"/>
<dbReference type="PANTHER" id="PTHR14159">
    <property type="entry name" value="ATAXIN-3-RELATED"/>
    <property type="match status" value="1"/>
</dbReference>
<evidence type="ECO:0000256" key="2">
    <source>
        <dbReference type="ARBA" id="ARBA00004123"/>
    </source>
</evidence>
<evidence type="ECO:0000256" key="13">
    <source>
        <dbReference type="SAM" id="MobiDB-lite"/>
    </source>
</evidence>
<dbReference type="InterPro" id="IPR003903">
    <property type="entry name" value="UIM_dom"/>
</dbReference>
<evidence type="ECO:0000313" key="15">
    <source>
        <dbReference type="EMBL" id="BEI90500.1"/>
    </source>
</evidence>
<feature type="active site" evidence="12">
    <location>
        <position position="115"/>
    </location>
</feature>
<keyword evidence="4" id="KW-0645">Protease</keyword>
<feature type="region of interest" description="Disordered" evidence="13">
    <location>
        <begin position="360"/>
        <end position="434"/>
    </location>
</feature>
<feature type="active site" evidence="12">
    <location>
        <position position="19"/>
    </location>
</feature>
<evidence type="ECO:0000256" key="7">
    <source>
        <dbReference type="ARBA" id="ARBA00022807"/>
    </source>
</evidence>
<organism evidence="15 16">
    <name type="scientific">Cutaneotrichosporon cavernicola</name>
    <dbReference type="NCBI Taxonomy" id="279322"/>
    <lineage>
        <taxon>Eukaryota</taxon>
        <taxon>Fungi</taxon>
        <taxon>Dikarya</taxon>
        <taxon>Basidiomycota</taxon>
        <taxon>Agaricomycotina</taxon>
        <taxon>Tremellomycetes</taxon>
        <taxon>Trichosporonales</taxon>
        <taxon>Trichosporonaceae</taxon>
        <taxon>Cutaneotrichosporon</taxon>
    </lineage>
</organism>
<feature type="active site" description="Nucleophile" evidence="11">
    <location>
        <position position="19"/>
    </location>
</feature>
<dbReference type="GO" id="GO:0004843">
    <property type="term" value="F:cysteine-type deubiquitinase activity"/>
    <property type="evidence" value="ECO:0007669"/>
    <property type="project" value="UniProtKB-EC"/>
</dbReference>
<dbReference type="EMBL" id="AP028214">
    <property type="protein sequence ID" value="BEI90500.1"/>
    <property type="molecule type" value="Genomic_DNA"/>
</dbReference>
<dbReference type="SMART" id="SM01246">
    <property type="entry name" value="Josephin"/>
    <property type="match status" value="1"/>
</dbReference>
<dbReference type="KEGG" id="ccac:CcaHIS019_0305700"/>
<dbReference type="PANTHER" id="PTHR14159:SF0">
    <property type="entry name" value="ATAXIN-3-RELATED"/>
    <property type="match status" value="1"/>
</dbReference>
<evidence type="ECO:0000256" key="9">
    <source>
        <dbReference type="ARBA" id="ARBA00023163"/>
    </source>
</evidence>
<dbReference type="RefSeq" id="XP_060455765.1">
    <property type="nucleotide sequence ID" value="XM_060599031.1"/>
</dbReference>
<feature type="domain" description="Josephin" evidence="14">
    <location>
        <begin position="4"/>
        <end position="178"/>
    </location>
</feature>
<keyword evidence="8" id="KW-0805">Transcription regulation</keyword>
<evidence type="ECO:0000256" key="3">
    <source>
        <dbReference type="ARBA" id="ARBA00012759"/>
    </source>
</evidence>
<feature type="compositionally biased region" description="Acidic residues" evidence="13">
    <location>
        <begin position="260"/>
        <end position="269"/>
    </location>
</feature>
<keyword evidence="16" id="KW-1185">Reference proteome</keyword>
<feature type="compositionally biased region" description="Polar residues" evidence="13">
    <location>
        <begin position="275"/>
        <end position="287"/>
    </location>
</feature>
<feature type="region of interest" description="Disordered" evidence="13">
    <location>
        <begin position="208"/>
        <end position="311"/>
    </location>
</feature>
<dbReference type="Gene3D" id="1.10.287.10">
    <property type="entry name" value="S15/NS1, RNA-binding"/>
    <property type="match status" value="1"/>
</dbReference>
<dbReference type="GeneID" id="85494370"/>
<dbReference type="GO" id="GO:0005634">
    <property type="term" value="C:nucleus"/>
    <property type="evidence" value="ECO:0007669"/>
    <property type="project" value="UniProtKB-SubCell"/>
</dbReference>
<dbReference type="Pfam" id="PF02099">
    <property type="entry name" value="Josephin"/>
    <property type="match status" value="1"/>
</dbReference>
<keyword evidence="7" id="KW-0788">Thiol protease</keyword>
<dbReference type="Proteomes" id="UP001233271">
    <property type="component" value="Chromosome 3"/>
</dbReference>
<evidence type="ECO:0000259" key="14">
    <source>
        <dbReference type="PROSITE" id="PS50957"/>
    </source>
</evidence>
<dbReference type="Gene3D" id="3.90.70.40">
    <property type="match status" value="1"/>
</dbReference>
<feature type="compositionally biased region" description="Basic and acidic residues" evidence="13">
    <location>
        <begin position="417"/>
        <end position="427"/>
    </location>
</feature>
<feature type="region of interest" description="Disordered" evidence="13">
    <location>
        <begin position="170"/>
        <end position="192"/>
    </location>
</feature>
<evidence type="ECO:0000256" key="4">
    <source>
        <dbReference type="ARBA" id="ARBA00022670"/>
    </source>
</evidence>
<evidence type="ECO:0000256" key="10">
    <source>
        <dbReference type="ARBA" id="ARBA00023242"/>
    </source>
</evidence>
<proteinExistence type="predicted"/>
<comment type="subcellular location">
    <subcellularLocation>
        <location evidence="2">Nucleus</location>
    </subcellularLocation>
</comment>
<dbReference type="PROSITE" id="PS50330">
    <property type="entry name" value="UIM"/>
    <property type="match status" value="1"/>
</dbReference>
<protein>
    <recommendedName>
        <fullName evidence="3">ubiquitinyl hydrolase 1</fullName>
        <ecNumber evidence="3">3.4.19.12</ecNumber>
    </recommendedName>
</protein>
<keyword evidence="5" id="KW-0833">Ubl conjugation pathway</keyword>
<comment type="catalytic activity">
    <reaction evidence="1">
        <text>Thiol-dependent hydrolysis of ester, thioester, amide, peptide and isopeptide bonds formed by the C-terminal Gly of ubiquitin (a 76-residue protein attached to proteins as an intracellular targeting signal).</text>
        <dbReference type="EC" id="3.4.19.12"/>
    </reaction>
</comment>
<accession>A0AA48L1Z9</accession>
<evidence type="ECO:0000256" key="5">
    <source>
        <dbReference type="ARBA" id="ARBA00022786"/>
    </source>
</evidence>
<evidence type="ECO:0000256" key="12">
    <source>
        <dbReference type="PROSITE-ProRule" id="PRU00331"/>
    </source>
</evidence>
<dbReference type="PROSITE" id="PS50957">
    <property type="entry name" value="JOSEPHIN"/>
    <property type="match status" value="1"/>
</dbReference>
<feature type="active site" evidence="11 12">
    <location>
        <position position="132"/>
    </location>
</feature>
<dbReference type="PRINTS" id="PR01233">
    <property type="entry name" value="JOSEPHIN"/>
</dbReference>
<dbReference type="InterPro" id="IPR033865">
    <property type="entry name" value="Ataxin-3"/>
</dbReference>
<feature type="compositionally biased region" description="Acidic residues" evidence="13">
    <location>
        <begin position="407"/>
        <end position="416"/>
    </location>
</feature>
<dbReference type="GO" id="GO:0016579">
    <property type="term" value="P:protein deubiquitination"/>
    <property type="evidence" value="ECO:0007669"/>
    <property type="project" value="InterPro"/>
</dbReference>
<keyword evidence="9" id="KW-0804">Transcription</keyword>
<evidence type="ECO:0000256" key="1">
    <source>
        <dbReference type="ARBA" id="ARBA00000707"/>
    </source>
</evidence>
<reference evidence="15" key="1">
    <citation type="journal article" date="2023" name="BMC Genomics">
        <title>Chromosome-level genome assemblies of Cutaneotrichosporon spp. (Trichosporonales, Basidiomycota) reveal imbalanced evolution between nucleotide sequences and chromosome synteny.</title>
        <authorList>
            <person name="Kobayashi Y."/>
            <person name="Kayamori A."/>
            <person name="Aoki K."/>
            <person name="Shiwa Y."/>
            <person name="Matsutani M."/>
            <person name="Fujita N."/>
            <person name="Sugita T."/>
            <person name="Iwasaki W."/>
            <person name="Tanaka N."/>
            <person name="Takashima M."/>
        </authorList>
    </citation>
    <scope>NUCLEOTIDE SEQUENCE</scope>
    <source>
        <strain evidence="15">HIS019</strain>
    </source>
</reference>
<dbReference type="GO" id="GO:0006508">
    <property type="term" value="P:proteolysis"/>
    <property type="evidence" value="ECO:0007669"/>
    <property type="project" value="UniProtKB-KW"/>
</dbReference>
<evidence type="ECO:0000256" key="8">
    <source>
        <dbReference type="ARBA" id="ARBA00023015"/>
    </source>
</evidence>
<gene>
    <name evidence="15" type="ORF">CcaverHIS019_0305700</name>
</gene>
<feature type="active site" description="Proton acceptor" evidence="11">
    <location>
        <position position="115"/>
    </location>
</feature>
<evidence type="ECO:0000256" key="11">
    <source>
        <dbReference type="PIRSR" id="PIRSR633865-1"/>
    </source>
</evidence>
<feature type="compositionally biased region" description="Pro residues" evidence="13">
    <location>
        <begin position="372"/>
        <end position="398"/>
    </location>
</feature>